<dbReference type="Proteomes" id="UP000052022">
    <property type="component" value="Unassembled WGS sequence"/>
</dbReference>
<dbReference type="PANTHER" id="PTHR44846:SF16">
    <property type="entry name" value="TRANSCRIPTIONAL REGULATOR PHNF-RELATED"/>
    <property type="match status" value="1"/>
</dbReference>
<dbReference type="PRINTS" id="PR00035">
    <property type="entry name" value="HTHGNTR"/>
</dbReference>
<dbReference type="PROSITE" id="PS50949">
    <property type="entry name" value="HTH_GNTR"/>
    <property type="match status" value="1"/>
</dbReference>
<dbReference type="STRING" id="928856.SAMN04488049_12036"/>
<evidence type="ECO:0000313" key="5">
    <source>
        <dbReference type="EMBL" id="CUH78635.1"/>
    </source>
</evidence>
<dbReference type="InterPro" id="IPR036390">
    <property type="entry name" value="WH_DNA-bd_sf"/>
</dbReference>
<accession>A0A0P1GU16</accession>
<evidence type="ECO:0000256" key="2">
    <source>
        <dbReference type="ARBA" id="ARBA00023125"/>
    </source>
</evidence>
<dbReference type="Pfam" id="PF00392">
    <property type="entry name" value="GntR"/>
    <property type="match status" value="1"/>
</dbReference>
<name>A0A0P1GU16_9RHOB</name>
<evidence type="ECO:0000313" key="6">
    <source>
        <dbReference type="Proteomes" id="UP000052022"/>
    </source>
</evidence>
<dbReference type="GO" id="GO:0003677">
    <property type="term" value="F:DNA binding"/>
    <property type="evidence" value="ECO:0007669"/>
    <property type="project" value="UniProtKB-KW"/>
</dbReference>
<dbReference type="EMBL" id="CYSD01000032">
    <property type="protein sequence ID" value="CUH78635.1"/>
    <property type="molecule type" value="Genomic_DNA"/>
</dbReference>
<dbReference type="PANTHER" id="PTHR44846">
    <property type="entry name" value="MANNOSYL-D-GLYCERATE TRANSPORT/METABOLISM SYSTEM REPRESSOR MNGR-RELATED"/>
    <property type="match status" value="1"/>
</dbReference>
<dbReference type="SMART" id="SM00866">
    <property type="entry name" value="UTRA"/>
    <property type="match status" value="1"/>
</dbReference>
<evidence type="ECO:0000259" key="4">
    <source>
        <dbReference type="PROSITE" id="PS50949"/>
    </source>
</evidence>
<dbReference type="SUPFAM" id="SSF46785">
    <property type="entry name" value="Winged helix' DNA-binding domain"/>
    <property type="match status" value="1"/>
</dbReference>
<dbReference type="RefSeq" id="WP_328586545.1">
    <property type="nucleotide sequence ID" value="NZ_CYSD01000032.1"/>
</dbReference>
<evidence type="ECO:0000256" key="1">
    <source>
        <dbReference type="ARBA" id="ARBA00023015"/>
    </source>
</evidence>
<keyword evidence="6" id="KW-1185">Reference proteome</keyword>
<organism evidence="5 6">
    <name type="scientific">Tritonibacter multivorans</name>
    <dbReference type="NCBI Taxonomy" id="928856"/>
    <lineage>
        <taxon>Bacteria</taxon>
        <taxon>Pseudomonadati</taxon>
        <taxon>Pseudomonadota</taxon>
        <taxon>Alphaproteobacteria</taxon>
        <taxon>Rhodobacterales</taxon>
        <taxon>Paracoccaceae</taxon>
        <taxon>Tritonibacter</taxon>
    </lineage>
</organism>
<feature type="domain" description="HTH gntR-type" evidence="4">
    <location>
        <begin position="21"/>
        <end position="89"/>
    </location>
</feature>
<dbReference type="CDD" id="cd07377">
    <property type="entry name" value="WHTH_GntR"/>
    <property type="match status" value="1"/>
</dbReference>
<protein>
    <submittedName>
        <fullName evidence="5">Putative HTH-type transcriptional regulator YurK</fullName>
    </submittedName>
</protein>
<sequence>MYNDLIPAFQIGGIVAAPKGNMSYRDIKKVVLDRIQNRIWGPDSLLPGEIELAEEFSSTRTTVNRALRELAEEGFLERKRKAGTRVLHSPARKAQFAIPLVRDEITDAGATYRYSLVKREVMPAPSWLTAKLALKPDREVLHLQCMHFADNEPFQLEKRWIIVESVPEVLEADFTASGPNDWLVQKVPFSNLELSFFATKADEDTAGFMDASVGDPIFATQRTTWLRGEPVTHAVLYFTPGYKMTTRL</sequence>
<dbReference type="Pfam" id="PF07702">
    <property type="entry name" value="UTRA"/>
    <property type="match status" value="1"/>
</dbReference>
<dbReference type="InterPro" id="IPR028978">
    <property type="entry name" value="Chorismate_lyase_/UTRA_dom_sf"/>
</dbReference>
<dbReference type="GO" id="GO:0003700">
    <property type="term" value="F:DNA-binding transcription factor activity"/>
    <property type="evidence" value="ECO:0007669"/>
    <property type="project" value="InterPro"/>
</dbReference>
<dbReference type="InterPro" id="IPR050679">
    <property type="entry name" value="Bact_HTH_transcr_reg"/>
</dbReference>
<keyword evidence="1" id="KW-0805">Transcription regulation</keyword>
<dbReference type="Gene3D" id="3.40.1410.10">
    <property type="entry name" value="Chorismate lyase-like"/>
    <property type="match status" value="1"/>
</dbReference>
<reference evidence="5 6" key="1">
    <citation type="submission" date="2015-09" db="EMBL/GenBank/DDBJ databases">
        <authorList>
            <consortium name="Swine Surveillance"/>
        </authorList>
    </citation>
    <scope>NUCLEOTIDE SEQUENCE [LARGE SCALE GENOMIC DNA]</scope>
    <source>
        <strain evidence="5 6">CECT 7557</strain>
    </source>
</reference>
<dbReference type="SUPFAM" id="SSF64288">
    <property type="entry name" value="Chorismate lyase-like"/>
    <property type="match status" value="1"/>
</dbReference>
<dbReference type="AlphaFoldDB" id="A0A0P1GU16"/>
<proteinExistence type="predicted"/>
<dbReference type="InterPro" id="IPR000524">
    <property type="entry name" value="Tscrpt_reg_HTH_GntR"/>
</dbReference>
<gene>
    <name evidence="5" type="primary">yurK</name>
    <name evidence="5" type="ORF">TRM7557_01972</name>
</gene>
<evidence type="ECO:0000256" key="3">
    <source>
        <dbReference type="ARBA" id="ARBA00023163"/>
    </source>
</evidence>
<dbReference type="InterPro" id="IPR036388">
    <property type="entry name" value="WH-like_DNA-bd_sf"/>
</dbReference>
<dbReference type="InterPro" id="IPR011663">
    <property type="entry name" value="UTRA"/>
</dbReference>
<dbReference type="SMART" id="SM00345">
    <property type="entry name" value="HTH_GNTR"/>
    <property type="match status" value="1"/>
</dbReference>
<keyword evidence="3" id="KW-0804">Transcription</keyword>
<keyword evidence="2" id="KW-0238">DNA-binding</keyword>
<dbReference type="Gene3D" id="1.10.10.10">
    <property type="entry name" value="Winged helix-like DNA-binding domain superfamily/Winged helix DNA-binding domain"/>
    <property type="match status" value="1"/>
</dbReference>